<keyword evidence="2" id="KW-0812">Transmembrane</keyword>
<dbReference type="Proteomes" id="UP000800093">
    <property type="component" value="Unassembled WGS sequence"/>
</dbReference>
<organism evidence="3 4">
    <name type="scientific">Lojkania enalia</name>
    <dbReference type="NCBI Taxonomy" id="147567"/>
    <lineage>
        <taxon>Eukaryota</taxon>
        <taxon>Fungi</taxon>
        <taxon>Dikarya</taxon>
        <taxon>Ascomycota</taxon>
        <taxon>Pezizomycotina</taxon>
        <taxon>Dothideomycetes</taxon>
        <taxon>Pleosporomycetidae</taxon>
        <taxon>Pleosporales</taxon>
        <taxon>Pleosporales incertae sedis</taxon>
        <taxon>Lojkania</taxon>
    </lineage>
</organism>
<proteinExistence type="predicted"/>
<keyword evidence="4" id="KW-1185">Reference proteome</keyword>
<evidence type="ECO:0000256" key="1">
    <source>
        <dbReference type="SAM" id="MobiDB-lite"/>
    </source>
</evidence>
<accession>A0A9P4N7H2</accession>
<sequence>MQEPYRDSPVSSRASSPSTSGRASPSKPLPSLPVASLAPTPSTSSPGEPYRDDPLSDASNSNITAPQPHRSRAARNHPHRRFCFPPYTDEVFDSDDDVPLAHLYPYPTEAPPSYASAVVQSYRDTLIAHIPPNDPRILDEEVGIERDEPDDIRFSVERVLAKIIVALALVIITILLVWQVLAMKGML</sequence>
<evidence type="ECO:0000313" key="4">
    <source>
        <dbReference type="Proteomes" id="UP000800093"/>
    </source>
</evidence>
<reference evidence="4" key="1">
    <citation type="journal article" date="2020" name="Stud. Mycol.">
        <title>101 Dothideomycetes genomes: A test case for predicting lifestyles and emergence of pathogens.</title>
        <authorList>
            <person name="Haridas S."/>
            <person name="Albert R."/>
            <person name="Binder M."/>
            <person name="Bloem J."/>
            <person name="LaButti K."/>
            <person name="Salamov A."/>
            <person name="Andreopoulos B."/>
            <person name="Baker S."/>
            <person name="Barry K."/>
            <person name="Bills G."/>
            <person name="Bluhm B."/>
            <person name="Cannon C."/>
            <person name="Castanera R."/>
            <person name="Culley D."/>
            <person name="Daum C."/>
            <person name="Ezra D."/>
            <person name="Gonzalez J."/>
            <person name="Henrissat B."/>
            <person name="Kuo A."/>
            <person name="Liang C."/>
            <person name="Lipzen A."/>
            <person name="Lutzoni F."/>
            <person name="Magnuson J."/>
            <person name="Mondo S."/>
            <person name="Nolan M."/>
            <person name="Ohm R."/>
            <person name="Pangilinan J."/>
            <person name="Park H.-J."/>
            <person name="Ramirez L."/>
            <person name="Alfaro M."/>
            <person name="Sun H."/>
            <person name="Tritt A."/>
            <person name="Yoshinaga Y."/>
            <person name="Zwiers L.-H."/>
            <person name="Turgeon B."/>
            <person name="Goodwin S."/>
            <person name="Spatafora J."/>
            <person name="Crous P."/>
            <person name="Grigoriev I."/>
        </authorList>
    </citation>
    <scope>NUCLEOTIDE SEQUENCE [LARGE SCALE GENOMIC DNA]</scope>
    <source>
        <strain evidence="4">CBS 304.66</strain>
    </source>
</reference>
<gene>
    <name evidence="3" type="ORF">CC78DRAFT_531581</name>
</gene>
<feature type="transmembrane region" description="Helical" evidence="2">
    <location>
        <begin position="159"/>
        <end position="181"/>
    </location>
</feature>
<feature type="region of interest" description="Disordered" evidence="1">
    <location>
        <begin position="1"/>
        <end position="79"/>
    </location>
</feature>
<dbReference type="AlphaFoldDB" id="A0A9P4N7H2"/>
<feature type="compositionally biased region" description="Basic residues" evidence="1">
    <location>
        <begin position="69"/>
        <end position="79"/>
    </location>
</feature>
<keyword evidence="2" id="KW-1133">Transmembrane helix</keyword>
<comment type="caution">
    <text evidence="3">The sequence shown here is derived from an EMBL/GenBank/DDBJ whole genome shotgun (WGS) entry which is preliminary data.</text>
</comment>
<feature type="compositionally biased region" description="Low complexity" evidence="1">
    <location>
        <begin position="8"/>
        <end position="26"/>
    </location>
</feature>
<name>A0A9P4N7H2_9PLEO</name>
<evidence type="ECO:0000313" key="3">
    <source>
        <dbReference type="EMBL" id="KAF2266459.1"/>
    </source>
</evidence>
<feature type="compositionally biased region" description="Low complexity" evidence="1">
    <location>
        <begin position="32"/>
        <end position="46"/>
    </location>
</feature>
<protein>
    <submittedName>
        <fullName evidence="3">Uncharacterized protein</fullName>
    </submittedName>
</protein>
<evidence type="ECO:0000256" key="2">
    <source>
        <dbReference type="SAM" id="Phobius"/>
    </source>
</evidence>
<keyword evidence="2" id="KW-0472">Membrane</keyword>
<dbReference type="EMBL" id="ML986598">
    <property type="protein sequence ID" value="KAF2266459.1"/>
    <property type="molecule type" value="Genomic_DNA"/>
</dbReference>
<dbReference type="OrthoDB" id="3687473at2759"/>